<evidence type="ECO:0000256" key="5">
    <source>
        <dbReference type="SAM" id="Phobius"/>
    </source>
</evidence>
<dbReference type="PANTHER" id="PTHR22950:SF652">
    <property type="entry name" value="TRANSMEMBRANE AMINO ACID TRANSPORTER FAMILY PROTEIN"/>
    <property type="match status" value="1"/>
</dbReference>
<dbReference type="InterPro" id="IPR013057">
    <property type="entry name" value="AA_transpt_TM"/>
</dbReference>
<comment type="subcellular location">
    <subcellularLocation>
        <location evidence="1">Membrane</location>
        <topology evidence="1">Multi-pass membrane protein</topology>
    </subcellularLocation>
</comment>
<evidence type="ECO:0000313" key="8">
    <source>
        <dbReference type="Proteomes" id="UP001189429"/>
    </source>
</evidence>
<keyword evidence="8" id="KW-1185">Reference proteome</keyword>
<evidence type="ECO:0000259" key="6">
    <source>
        <dbReference type="Pfam" id="PF01490"/>
    </source>
</evidence>
<feature type="transmembrane region" description="Helical" evidence="5">
    <location>
        <begin position="127"/>
        <end position="145"/>
    </location>
</feature>
<comment type="caution">
    <text evidence="7">The sequence shown here is derived from an EMBL/GenBank/DDBJ whole genome shotgun (WGS) entry which is preliminary data.</text>
</comment>
<sequence>EGGTQLSSPVQITLNMLKSMLGSGNLALPAAVAAVGCSPKALVPAVLISFVFSLVSAYSFLLIARVCSGTGTESYQDAWANTVSEGTKWLPACAIMGKTFLACVSYLMIIGDCFSIGLSPLNLPQAVAGRNGLIAIVSLLVLFPLCNLKSLASLAKFSALGMLAAMYTLFVVAYRYFDGSYAVGGSLVHAAVFKPRFEHFAGPAMSTVLTPSAAVIVCTLAYAYTLHYSAPQFWAQLQPDADGRKEKRMAVCTFAAFLGSWVYFSCIMGFGFLTFGGGAQGMILNNYASVDALATPARAALGFSVASTFPIIFWNFRDSFLRLIGPSAQKFYGSSPMLVTALILLTMVPTAVVVRDL</sequence>
<organism evidence="7 8">
    <name type="scientific">Prorocentrum cordatum</name>
    <dbReference type="NCBI Taxonomy" id="2364126"/>
    <lineage>
        <taxon>Eukaryota</taxon>
        <taxon>Sar</taxon>
        <taxon>Alveolata</taxon>
        <taxon>Dinophyceae</taxon>
        <taxon>Prorocentrales</taxon>
        <taxon>Prorocentraceae</taxon>
        <taxon>Prorocentrum</taxon>
    </lineage>
</organism>
<reference evidence="7" key="1">
    <citation type="submission" date="2023-10" db="EMBL/GenBank/DDBJ databases">
        <authorList>
            <person name="Chen Y."/>
            <person name="Shah S."/>
            <person name="Dougan E. K."/>
            <person name="Thang M."/>
            <person name="Chan C."/>
        </authorList>
    </citation>
    <scope>NUCLEOTIDE SEQUENCE [LARGE SCALE GENOMIC DNA]</scope>
</reference>
<keyword evidence="3 5" id="KW-1133">Transmembrane helix</keyword>
<evidence type="ECO:0000256" key="1">
    <source>
        <dbReference type="ARBA" id="ARBA00004141"/>
    </source>
</evidence>
<feature type="non-terminal residue" evidence="7">
    <location>
        <position position="357"/>
    </location>
</feature>
<feature type="domain" description="Amino acid transporter transmembrane" evidence="6">
    <location>
        <begin position="7"/>
        <end position="352"/>
    </location>
</feature>
<proteinExistence type="predicted"/>
<dbReference type="EMBL" id="CAUYUJ010017986">
    <property type="protein sequence ID" value="CAK0879658.1"/>
    <property type="molecule type" value="Genomic_DNA"/>
</dbReference>
<evidence type="ECO:0000256" key="2">
    <source>
        <dbReference type="ARBA" id="ARBA00022692"/>
    </source>
</evidence>
<feature type="transmembrane region" description="Helical" evidence="5">
    <location>
        <begin position="41"/>
        <end position="64"/>
    </location>
</feature>
<name>A0ABN9W104_9DINO</name>
<evidence type="ECO:0000256" key="4">
    <source>
        <dbReference type="ARBA" id="ARBA00023136"/>
    </source>
</evidence>
<dbReference type="PANTHER" id="PTHR22950">
    <property type="entry name" value="AMINO ACID TRANSPORTER"/>
    <property type="match status" value="1"/>
</dbReference>
<dbReference type="Proteomes" id="UP001189429">
    <property type="component" value="Unassembled WGS sequence"/>
</dbReference>
<evidence type="ECO:0000313" key="7">
    <source>
        <dbReference type="EMBL" id="CAK0879658.1"/>
    </source>
</evidence>
<protein>
    <recommendedName>
        <fullName evidence="6">Amino acid transporter transmembrane domain-containing protein</fullName>
    </recommendedName>
</protein>
<feature type="transmembrane region" description="Helical" evidence="5">
    <location>
        <begin position="157"/>
        <end position="177"/>
    </location>
</feature>
<keyword evidence="4 5" id="KW-0472">Membrane</keyword>
<accession>A0ABN9W104</accession>
<feature type="transmembrane region" description="Helical" evidence="5">
    <location>
        <begin position="249"/>
        <end position="275"/>
    </location>
</feature>
<gene>
    <name evidence="7" type="ORF">PCOR1329_LOCUS63035</name>
</gene>
<feature type="transmembrane region" description="Helical" evidence="5">
    <location>
        <begin position="295"/>
        <end position="316"/>
    </location>
</feature>
<feature type="transmembrane region" description="Helical" evidence="5">
    <location>
        <begin position="337"/>
        <end position="354"/>
    </location>
</feature>
<feature type="transmembrane region" description="Helical" evidence="5">
    <location>
        <begin position="208"/>
        <end position="228"/>
    </location>
</feature>
<keyword evidence="2 5" id="KW-0812">Transmembrane</keyword>
<evidence type="ECO:0000256" key="3">
    <source>
        <dbReference type="ARBA" id="ARBA00022989"/>
    </source>
</evidence>
<feature type="transmembrane region" description="Helical" evidence="5">
    <location>
        <begin position="100"/>
        <end position="121"/>
    </location>
</feature>
<feature type="non-terminal residue" evidence="7">
    <location>
        <position position="1"/>
    </location>
</feature>
<dbReference type="Pfam" id="PF01490">
    <property type="entry name" value="Aa_trans"/>
    <property type="match status" value="1"/>
</dbReference>